<dbReference type="AlphaFoldDB" id="A0A2K8T711"/>
<organism evidence="1 2">
    <name type="scientific">Nostoc flagelliforme CCNUN1</name>
    <dbReference type="NCBI Taxonomy" id="2038116"/>
    <lineage>
        <taxon>Bacteria</taxon>
        <taxon>Bacillati</taxon>
        <taxon>Cyanobacteriota</taxon>
        <taxon>Cyanophyceae</taxon>
        <taxon>Nostocales</taxon>
        <taxon>Nostocaceae</taxon>
        <taxon>Nostoc</taxon>
    </lineage>
</organism>
<dbReference type="EMBL" id="CP024790">
    <property type="protein sequence ID" value="AUB43439.1"/>
    <property type="molecule type" value="Genomic_DNA"/>
</dbReference>
<dbReference type="Proteomes" id="UP000232003">
    <property type="component" value="Plasmid pNFSY05"/>
</dbReference>
<keyword evidence="1" id="KW-0614">Plasmid</keyword>
<proteinExistence type="predicted"/>
<dbReference type="KEGG" id="nfl:COO91_09620"/>
<reference evidence="1 2" key="1">
    <citation type="submission" date="2017-11" db="EMBL/GenBank/DDBJ databases">
        <title>Complete genome of a free-living desiccation-tolerant cyanobacterium and its photosynthetic adaptation to extreme terrestrial habitat.</title>
        <authorList>
            <person name="Shang J."/>
        </authorList>
    </citation>
    <scope>NUCLEOTIDE SEQUENCE [LARGE SCALE GENOMIC DNA]</scope>
    <source>
        <strain evidence="1 2">CCNUN1</strain>
        <plasmid evidence="2">pnfsy05</plasmid>
    </source>
</reference>
<protein>
    <submittedName>
        <fullName evidence="1">Tetratricopeptide</fullName>
    </submittedName>
</protein>
<keyword evidence="2" id="KW-1185">Reference proteome</keyword>
<evidence type="ECO:0000313" key="2">
    <source>
        <dbReference type="Proteomes" id="UP000232003"/>
    </source>
</evidence>
<sequence length="292" mass="32703">MGDRYFKAGTQLCPGDAINPANGGTVKVLCYLNGEFLDFKQKTIFDDSICAIPQNIVELCTGINPSRCYISKGPDEDKEVPTLISPYGSSMLSTRPVISWYGVPGATSYTVIVKGYEFYWEKTVDKAITSLPYPQEQKQLQFGNTYKFTVLANSGDTPISSSEPLVVSVLPQDEQNRIVQQLKQINELELPPDEAAIWDKDAVYMSRSLLNETIETLKARATEGSQNPTIYRVLADRYLEAWLPNEALREYKKAAQLAKSTNNLEELARVEEGLRIIDFYNHPPTSTKPAQK</sequence>
<name>A0A2K8T711_9NOSO</name>
<dbReference type="OrthoDB" id="581256at2"/>
<geneLocation type="plasmid" evidence="2">
    <name>pnfsy05</name>
</geneLocation>
<accession>A0A2K8T711</accession>
<gene>
    <name evidence="1" type="ORF">COO91_09620</name>
</gene>
<dbReference type="RefSeq" id="WP_157816900.1">
    <property type="nucleotide sequence ID" value="NZ_CAWNNC010000006.1"/>
</dbReference>
<evidence type="ECO:0000313" key="1">
    <source>
        <dbReference type="EMBL" id="AUB43439.1"/>
    </source>
</evidence>